<dbReference type="InterPro" id="IPR001207">
    <property type="entry name" value="Transposase_mutator"/>
</dbReference>
<sequence>MNFPSERWAQIPPMNPLKRVNRGFKRRSGFICIFPNDEAITRLVGALMLEINDEWTVARRYVCLEALARSTDNSDVWMSSWLPDQARTFPKVDTPTPLGGAILRRG</sequence>
<comment type="similarity">
    <text evidence="2">Belongs to the transposase mutator family.</text>
</comment>
<evidence type="ECO:0000256" key="3">
    <source>
        <dbReference type="ARBA" id="ARBA00022578"/>
    </source>
</evidence>
<accession>A0ABX6YPU1</accession>
<evidence type="ECO:0000256" key="4">
    <source>
        <dbReference type="ARBA" id="ARBA00023125"/>
    </source>
</evidence>
<evidence type="ECO:0000256" key="1">
    <source>
        <dbReference type="ARBA" id="ARBA00002190"/>
    </source>
</evidence>
<reference evidence="6 7" key="1">
    <citation type="submission" date="2020-05" db="EMBL/GenBank/DDBJ databases">
        <title>Thioclava electrotropha strain Elox9 finished genome.</title>
        <authorList>
            <person name="Rowe A.R."/>
            <person name="Wilbanks E.G."/>
        </authorList>
    </citation>
    <scope>NUCLEOTIDE SEQUENCE [LARGE SCALE GENOMIC DNA]</scope>
    <source>
        <strain evidence="6 7">Elox9</strain>
    </source>
</reference>
<evidence type="ECO:0008006" key="8">
    <source>
        <dbReference type="Google" id="ProtNLM"/>
    </source>
</evidence>
<gene>
    <name evidence="6" type="ORF">AKL02_001580</name>
</gene>
<name>A0ABX6YPU1_9RHOB</name>
<dbReference type="EMBL" id="CP053562">
    <property type="protein sequence ID" value="QPZ89703.1"/>
    <property type="molecule type" value="Genomic_DNA"/>
</dbReference>
<evidence type="ECO:0000313" key="7">
    <source>
        <dbReference type="Proteomes" id="UP000192422"/>
    </source>
</evidence>
<dbReference type="Proteomes" id="UP000192422">
    <property type="component" value="Chromosome"/>
</dbReference>
<evidence type="ECO:0000256" key="2">
    <source>
        <dbReference type="ARBA" id="ARBA00010961"/>
    </source>
</evidence>
<keyword evidence="3" id="KW-0815">Transposition</keyword>
<evidence type="ECO:0000313" key="6">
    <source>
        <dbReference type="EMBL" id="QPZ89703.1"/>
    </source>
</evidence>
<protein>
    <recommendedName>
        <fullName evidence="8">Mutator family transposase</fullName>
    </recommendedName>
</protein>
<evidence type="ECO:0000256" key="5">
    <source>
        <dbReference type="ARBA" id="ARBA00023172"/>
    </source>
</evidence>
<keyword evidence="4" id="KW-0238">DNA-binding</keyword>
<keyword evidence="5" id="KW-0233">DNA recombination</keyword>
<comment type="function">
    <text evidence="1">Required for the transposition of the insertion element.</text>
</comment>
<organism evidence="6 7">
    <name type="scientific">Thioclava electrotropha</name>
    <dbReference type="NCBI Taxonomy" id="1549850"/>
    <lineage>
        <taxon>Bacteria</taxon>
        <taxon>Pseudomonadati</taxon>
        <taxon>Pseudomonadota</taxon>
        <taxon>Alphaproteobacteria</taxon>
        <taxon>Rhodobacterales</taxon>
        <taxon>Paracoccaceae</taxon>
        <taxon>Thioclava</taxon>
    </lineage>
</organism>
<keyword evidence="7" id="KW-1185">Reference proteome</keyword>
<dbReference type="Pfam" id="PF00872">
    <property type="entry name" value="Transposase_mut"/>
    <property type="match status" value="1"/>
</dbReference>
<proteinExistence type="inferred from homology"/>